<organism evidence="2 3">
    <name type="scientific">Sulfitobacter faviae</name>
    <dbReference type="NCBI Taxonomy" id="1775881"/>
    <lineage>
        <taxon>Bacteria</taxon>
        <taxon>Pseudomonadati</taxon>
        <taxon>Pseudomonadota</taxon>
        <taxon>Alphaproteobacteria</taxon>
        <taxon>Rhodobacterales</taxon>
        <taxon>Roseobacteraceae</taxon>
        <taxon>Sulfitobacter</taxon>
    </lineage>
</organism>
<dbReference type="EMBL" id="CP116423">
    <property type="protein sequence ID" value="WCE69325.1"/>
    <property type="molecule type" value="Genomic_DNA"/>
</dbReference>
<keyword evidence="1" id="KW-0732">Signal</keyword>
<reference evidence="2" key="1">
    <citation type="submission" date="2023-01" db="EMBL/GenBank/DDBJ databases">
        <title>Comparative genomic analysis of cold water coral derived Sulfitobacter faviae: insights into their metabolism and habitat adaptation.</title>
        <authorList>
            <person name="Guo Y."/>
            <person name="Lin S."/>
            <person name="Huang Z."/>
            <person name="Tang K."/>
            <person name="Wang X."/>
        </authorList>
    </citation>
    <scope>NUCLEOTIDE SEQUENCE</scope>
    <source>
        <strain evidence="2">SCSIO W_1865</strain>
    </source>
</reference>
<dbReference type="RefSeq" id="WP_271687638.1">
    <property type="nucleotide sequence ID" value="NZ_CP116423.1"/>
</dbReference>
<proteinExistence type="predicted"/>
<dbReference type="PROSITE" id="PS51257">
    <property type="entry name" value="PROKAR_LIPOPROTEIN"/>
    <property type="match status" value="1"/>
</dbReference>
<protein>
    <recommendedName>
        <fullName evidence="4">Lipoprotein</fullName>
    </recommendedName>
</protein>
<feature type="signal peptide" evidence="1">
    <location>
        <begin position="1"/>
        <end position="20"/>
    </location>
</feature>
<accession>A0AAX3LMS4</accession>
<dbReference type="AlphaFoldDB" id="A0AAX3LMS4"/>
<evidence type="ECO:0000313" key="3">
    <source>
        <dbReference type="Proteomes" id="UP001210770"/>
    </source>
</evidence>
<name>A0AAX3LMS4_9RHOB</name>
<evidence type="ECO:0000313" key="2">
    <source>
        <dbReference type="EMBL" id="WCE69325.1"/>
    </source>
</evidence>
<dbReference type="Proteomes" id="UP001210770">
    <property type="component" value="Chromosome"/>
</dbReference>
<evidence type="ECO:0008006" key="4">
    <source>
        <dbReference type="Google" id="ProtNLM"/>
    </source>
</evidence>
<evidence type="ECO:0000256" key="1">
    <source>
        <dbReference type="SAM" id="SignalP"/>
    </source>
</evidence>
<feature type="chain" id="PRO_5043858753" description="Lipoprotein" evidence="1">
    <location>
        <begin position="21"/>
        <end position="108"/>
    </location>
</feature>
<gene>
    <name evidence="2" type="ORF">PL336_11000</name>
</gene>
<sequence>MKYALTVLTLSALLAGCANDGERIAFDGQYFNTKLRKVDGQRDVFQVTVKDAGKSIDGARAAARYEAVKYCVGNYGNSKIDWTFGPDAPASALRFDGGALTFRGRCPQ</sequence>